<feature type="transmembrane region" description="Helical" evidence="1">
    <location>
        <begin position="298"/>
        <end position="319"/>
    </location>
</feature>
<dbReference type="Pfam" id="PF00173">
    <property type="entry name" value="Cyt-b5"/>
    <property type="match status" value="1"/>
</dbReference>
<dbReference type="InterPro" id="IPR005804">
    <property type="entry name" value="FA_desaturase_dom"/>
</dbReference>
<keyword evidence="1" id="KW-0812">Transmembrane</keyword>
<dbReference type="PROSITE" id="PS50255">
    <property type="entry name" value="CYTOCHROME_B5_2"/>
    <property type="match status" value="1"/>
</dbReference>
<dbReference type="GO" id="GO:0042759">
    <property type="term" value="P:long-chain fatty acid biosynthetic process"/>
    <property type="evidence" value="ECO:0007669"/>
    <property type="project" value="UniProtKB-ARBA"/>
</dbReference>
<dbReference type="PIRSF" id="PIRSF015921">
    <property type="entry name" value="FA_sphinglp_des"/>
    <property type="match status" value="1"/>
</dbReference>
<dbReference type="InterPro" id="IPR001199">
    <property type="entry name" value="Cyt_B5-like_heme/steroid-bd"/>
</dbReference>
<dbReference type="GO" id="GO:0016717">
    <property type="term" value="F:oxidoreductase activity, acting on paired donors, with oxidation of a pair of donors resulting in the reduction of molecular oxygen to two molecules of water"/>
    <property type="evidence" value="ECO:0007669"/>
    <property type="project" value="TreeGrafter"/>
</dbReference>
<feature type="transmembrane region" description="Helical" evidence="1">
    <location>
        <begin position="331"/>
        <end position="351"/>
    </location>
</feature>
<dbReference type="InterPro" id="IPR036400">
    <property type="entry name" value="Cyt_B5-like_heme/steroid_sf"/>
</dbReference>
<evidence type="ECO:0000256" key="1">
    <source>
        <dbReference type="SAM" id="Phobius"/>
    </source>
</evidence>
<comment type="caution">
    <text evidence="3">The sequence shown here is derived from an EMBL/GenBank/DDBJ whole genome shotgun (WGS) entry which is preliminary data.</text>
</comment>
<gene>
    <name evidence="3" type="ORF">BSTOLATCC_MIC29690</name>
</gene>
<organism evidence="3 4">
    <name type="scientific">Blepharisma stoltei</name>
    <dbReference type="NCBI Taxonomy" id="1481888"/>
    <lineage>
        <taxon>Eukaryota</taxon>
        <taxon>Sar</taxon>
        <taxon>Alveolata</taxon>
        <taxon>Ciliophora</taxon>
        <taxon>Postciliodesmatophora</taxon>
        <taxon>Heterotrichea</taxon>
        <taxon>Heterotrichida</taxon>
        <taxon>Blepharismidae</taxon>
        <taxon>Blepharisma</taxon>
    </lineage>
</organism>
<reference evidence="3" key="1">
    <citation type="submission" date="2021-09" db="EMBL/GenBank/DDBJ databases">
        <authorList>
            <consortium name="AG Swart"/>
            <person name="Singh M."/>
            <person name="Singh A."/>
            <person name="Seah K."/>
            <person name="Emmerich C."/>
        </authorList>
    </citation>
    <scope>NUCLEOTIDE SEQUENCE</scope>
    <source>
        <strain evidence="3">ATCC30299</strain>
    </source>
</reference>
<keyword evidence="1" id="KW-1133">Transmembrane helix</keyword>
<accession>A0AAU9J7W5</accession>
<evidence type="ECO:0000313" key="4">
    <source>
        <dbReference type="Proteomes" id="UP001162131"/>
    </source>
</evidence>
<dbReference type="GO" id="GO:0016020">
    <property type="term" value="C:membrane"/>
    <property type="evidence" value="ECO:0007669"/>
    <property type="project" value="TreeGrafter"/>
</dbReference>
<dbReference type="InterPro" id="IPR012171">
    <property type="entry name" value="Fatty_acid_desaturase"/>
</dbReference>
<dbReference type="SMART" id="SM01117">
    <property type="entry name" value="Cyt-b5"/>
    <property type="match status" value="1"/>
</dbReference>
<feature type="transmembrane region" description="Helical" evidence="1">
    <location>
        <begin position="259"/>
        <end position="278"/>
    </location>
</feature>
<proteinExistence type="predicted"/>
<dbReference type="GO" id="GO:0006636">
    <property type="term" value="P:unsaturated fatty acid biosynthetic process"/>
    <property type="evidence" value="ECO:0007669"/>
    <property type="project" value="UniProtKB-ARBA"/>
</dbReference>
<feature type="domain" description="Cytochrome b5 heme-binding" evidence="2">
    <location>
        <begin position="37"/>
        <end position="113"/>
    </location>
</feature>
<dbReference type="PANTHER" id="PTHR19353:SF19">
    <property type="entry name" value="DELTA(5) FATTY ACID DESATURASE C-RELATED"/>
    <property type="match status" value="1"/>
</dbReference>
<keyword evidence="4" id="KW-1185">Reference proteome</keyword>
<protein>
    <recommendedName>
        <fullName evidence="2">Cytochrome b5 heme-binding domain-containing protein</fullName>
    </recommendedName>
</protein>
<dbReference type="EMBL" id="CAJZBQ010000029">
    <property type="protein sequence ID" value="CAG9321781.1"/>
    <property type="molecule type" value="Genomic_DNA"/>
</dbReference>
<dbReference type="Proteomes" id="UP001162131">
    <property type="component" value="Unassembled WGS sequence"/>
</dbReference>
<dbReference type="AlphaFoldDB" id="A0AAU9J7W5"/>
<name>A0AAU9J7W5_9CILI</name>
<dbReference type="SUPFAM" id="SSF55856">
    <property type="entry name" value="Cytochrome b5-like heme/steroid binding domain"/>
    <property type="match status" value="1"/>
</dbReference>
<keyword evidence="1" id="KW-0472">Membrane</keyword>
<dbReference type="Gene3D" id="3.10.120.10">
    <property type="entry name" value="Cytochrome b5-like heme/steroid binding domain"/>
    <property type="match status" value="1"/>
</dbReference>
<dbReference type="PANTHER" id="PTHR19353">
    <property type="entry name" value="FATTY ACID DESATURASE 2"/>
    <property type="match status" value="1"/>
</dbReference>
<sequence length="461" mass="53942">MAFSRATLDNSSECWSDWLKRSIGIRNSATRRPQRGYRLYHWDEVVKHDKPGDCWIVIHGRIYDVTDWVELHPGGKIIYEGAGSDCTEVWESYHPLKVVDKGVSKKYLIGEIEGYENLYSWEGNFYKTVKQRVGEAVPKNLRREDPKIAFKGLFLSICYFISLALYIYFCTWWSAIIYGVLCSQIGMISIEHKNDGVFTSLKTLTWLAGYTPDLASSRLVYKRSHEFQHGYNIHDQSNFSLLRLHINQRRFGIHRYQQVYAWLLYITIHFGDLFGTFNDFFWVSNSLNLRGSNSFSDFVFQIFVKFCWFLYTILIPCYLHGYLNIFPIWMLYMVSFGAGYALFFAINHWVLEAGCVESINNINWGVLKAEYSINFAIDSKFWTWITGGLNHQIEHNLFPAMVHTRLPEIAKIVQSTCKEFGVNYFSYPTFWDALKAHYRLLKALGNYDKPEILKKDSKLNT</sequence>
<dbReference type="Pfam" id="PF00487">
    <property type="entry name" value="FA_desaturase"/>
    <property type="match status" value="1"/>
</dbReference>
<evidence type="ECO:0000259" key="2">
    <source>
        <dbReference type="PROSITE" id="PS50255"/>
    </source>
</evidence>
<evidence type="ECO:0000313" key="3">
    <source>
        <dbReference type="EMBL" id="CAG9321781.1"/>
    </source>
</evidence>